<gene>
    <name evidence="3" type="ORF">JG688_00011132</name>
</gene>
<organism evidence="3 4">
    <name type="scientific">Phytophthora aleatoria</name>
    <dbReference type="NCBI Taxonomy" id="2496075"/>
    <lineage>
        <taxon>Eukaryota</taxon>
        <taxon>Sar</taxon>
        <taxon>Stramenopiles</taxon>
        <taxon>Oomycota</taxon>
        <taxon>Peronosporomycetes</taxon>
        <taxon>Peronosporales</taxon>
        <taxon>Peronosporaceae</taxon>
        <taxon>Phytophthora</taxon>
    </lineage>
</organism>
<feature type="non-terminal residue" evidence="3">
    <location>
        <position position="1"/>
    </location>
</feature>
<keyword evidence="1" id="KW-0175">Coiled coil</keyword>
<feature type="coiled-coil region" evidence="1">
    <location>
        <begin position="67"/>
        <end position="94"/>
    </location>
</feature>
<sequence length="469" mass="52154">EVESGESAAILEATEARRILEELHRKWYLCCQRWHGKLNRSLHQISTIEEASRVNIRSVSANYQDGIEGLRRDKDRLIGQLDDARTQNRILQTRVDSSTFDPCKLRGRLHGLLEYFTHGEGPPEDLDWDTIISITAIDQRKAPVPKYPTPPPVVDLVSSPEHQHVKPESQSPSSRKLLSFHDVKSHTSSSNSKKAMKSKRRKVQRHPSHPEPGFDSGRSATAKVGISKEAVHKLLPGGIIWKDVRPDVRGVILAGVGYNGALEWIESGRPARDLFRQPALTKMLVSMIYWGYTQFHAVGQVCPKVVLSHLFADMCLDHMLRRGEEPAHWGWPRDHTIEYLEGSSDSEDDEEGDPNYQGGDGIQDEDDEDSDGGTADNRKTGHSGVTSPTATPNCARNRSNAGSPSSSSRKKVKHHHSGTSSSAPQDVAILMIVQLTREELVVTKGHHTRLQSPLAVISYVDLTSDDVVI</sequence>
<feature type="region of interest" description="Disordered" evidence="2">
    <location>
        <begin position="142"/>
        <end position="219"/>
    </location>
</feature>
<feature type="compositionally biased region" description="Polar residues" evidence="2">
    <location>
        <begin position="383"/>
        <end position="402"/>
    </location>
</feature>
<evidence type="ECO:0000256" key="2">
    <source>
        <dbReference type="SAM" id="MobiDB-lite"/>
    </source>
</evidence>
<evidence type="ECO:0000313" key="3">
    <source>
        <dbReference type="EMBL" id="KAG6957078.1"/>
    </source>
</evidence>
<comment type="caution">
    <text evidence="3">The sequence shown here is derived from an EMBL/GenBank/DDBJ whole genome shotgun (WGS) entry which is preliminary data.</text>
</comment>
<feature type="compositionally biased region" description="Acidic residues" evidence="2">
    <location>
        <begin position="344"/>
        <end position="353"/>
    </location>
</feature>
<feature type="compositionally biased region" description="Basic residues" evidence="2">
    <location>
        <begin position="194"/>
        <end position="207"/>
    </location>
</feature>
<dbReference type="AlphaFoldDB" id="A0A8J5J0X0"/>
<evidence type="ECO:0000256" key="1">
    <source>
        <dbReference type="SAM" id="Coils"/>
    </source>
</evidence>
<keyword evidence="4" id="KW-1185">Reference proteome</keyword>
<dbReference type="EMBL" id="JAENGY010000757">
    <property type="protein sequence ID" value="KAG6957078.1"/>
    <property type="molecule type" value="Genomic_DNA"/>
</dbReference>
<name>A0A8J5J0X0_9STRA</name>
<feature type="compositionally biased region" description="Basic residues" evidence="2">
    <location>
        <begin position="408"/>
        <end position="417"/>
    </location>
</feature>
<reference evidence="3" key="1">
    <citation type="submission" date="2021-01" db="EMBL/GenBank/DDBJ databases">
        <title>Phytophthora aleatoria, a newly-described species from Pinus radiata is distinct from Phytophthora cactorum isolates based on comparative genomics.</title>
        <authorList>
            <person name="Mcdougal R."/>
            <person name="Panda P."/>
            <person name="Williams N."/>
            <person name="Studholme D.J."/>
        </authorList>
    </citation>
    <scope>NUCLEOTIDE SEQUENCE</scope>
    <source>
        <strain evidence="3">NZFS 4037</strain>
    </source>
</reference>
<proteinExistence type="predicted"/>
<feature type="region of interest" description="Disordered" evidence="2">
    <location>
        <begin position="342"/>
        <end position="423"/>
    </location>
</feature>
<feature type="compositionally biased region" description="Acidic residues" evidence="2">
    <location>
        <begin position="362"/>
        <end position="371"/>
    </location>
</feature>
<protein>
    <submittedName>
        <fullName evidence="3">Uncharacterized protein</fullName>
    </submittedName>
</protein>
<feature type="non-terminal residue" evidence="3">
    <location>
        <position position="469"/>
    </location>
</feature>
<accession>A0A8J5J0X0</accession>
<evidence type="ECO:0000313" key="4">
    <source>
        <dbReference type="Proteomes" id="UP000709295"/>
    </source>
</evidence>
<dbReference type="Proteomes" id="UP000709295">
    <property type="component" value="Unassembled WGS sequence"/>
</dbReference>